<dbReference type="Gene3D" id="3.20.20.300">
    <property type="entry name" value="Glycoside hydrolase, family 3, N-terminal domain"/>
    <property type="match status" value="1"/>
</dbReference>
<evidence type="ECO:0000313" key="6">
    <source>
        <dbReference type="Proteomes" id="UP000315295"/>
    </source>
</evidence>
<dbReference type="GO" id="GO:0046556">
    <property type="term" value="F:alpha-L-arabinofuranosidase activity"/>
    <property type="evidence" value="ECO:0007669"/>
    <property type="project" value="TreeGrafter"/>
</dbReference>
<dbReference type="Pfam" id="PF00933">
    <property type="entry name" value="Glyco_hydro_3"/>
    <property type="match status" value="1"/>
</dbReference>
<sequence length="258" mass="28508">MKLHSHAPPPSALIFFFTTALLLLLLLHPTESTQPPYSCDSSQPSTSSYPFCKTTLPINQRVQDLISRLTLDEKISQLVNSAPPIPRLGIPSYEWWSEALHGVADVGKGIKLYPTIHNATSFPQVILTAASFNDHLWYRIGQVIGTEARAVYNAGQATGMTFWAPNINIFRDPRWGRGQETPGEDPMVTGRYAVSYVRGVQGDSFYGGNHKLGAGGRLQASACCKHFTAYDLDNWNNITRYGFDACVFSPSVTLLDQI</sequence>
<evidence type="ECO:0000313" key="5">
    <source>
        <dbReference type="EMBL" id="TQE09637.1"/>
    </source>
</evidence>
<gene>
    <name evidence="5" type="ORF">C1H46_004730</name>
</gene>
<dbReference type="GO" id="GO:0031222">
    <property type="term" value="P:arabinan catabolic process"/>
    <property type="evidence" value="ECO:0007669"/>
    <property type="project" value="TreeGrafter"/>
</dbReference>
<evidence type="ECO:0000256" key="3">
    <source>
        <dbReference type="SAM" id="SignalP"/>
    </source>
</evidence>
<evidence type="ECO:0000256" key="1">
    <source>
        <dbReference type="ARBA" id="ARBA00005336"/>
    </source>
</evidence>
<evidence type="ECO:0000256" key="2">
    <source>
        <dbReference type="ARBA" id="ARBA00022801"/>
    </source>
</evidence>
<dbReference type="FunFam" id="3.20.20.300:FF:000046">
    <property type="match status" value="1"/>
</dbReference>
<dbReference type="STRING" id="106549.A0A540NF17"/>
<organism evidence="5 6">
    <name type="scientific">Malus baccata</name>
    <name type="common">Siberian crab apple</name>
    <name type="synonym">Pyrus baccata</name>
    <dbReference type="NCBI Taxonomy" id="106549"/>
    <lineage>
        <taxon>Eukaryota</taxon>
        <taxon>Viridiplantae</taxon>
        <taxon>Streptophyta</taxon>
        <taxon>Embryophyta</taxon>
        <taxon>Tracheophyta</taxon>
        <taxon>Spermatophyta</taxon>
        <taxon>Magnoliopsida</taxon>
        <taxon>eudicotyledons</taxon>
        <taxon>Gunneridae</taxon>
        <taxon>Pentapetalae</taxon>
        <taxon>rosids</taxon>
        <taxon>fabids</taxon>
        <taxon>Rosales</taxon>
        <taxon>Rosaceae</taxon>
        <taxon>Amygdaloideae</taxon>
        <taxon>Maleae</taxon>
        <taxon>Malus</taxon>
    </lineage>
</organism>
<protein>
    <recommendedName>
        <fullName evidence="4">Glycoside hydrolase family 3 N-terminal domain-containing protein</fullName>
    </recommendedName>
</protein>
<feature type="domain" description="Glycoside hydrolase family 3 N-terminal" evidence="4">
    <location>
        <begin position="116"/>
        <end position="230"/>
    </location>
</feature>
<dbReference type="EMBL" id="VIEB01000054">
    <property type="protein sequence ID" value="TQE09637.1"/>
    <property type="molecule type" value="Genomic_DNA"/>
</dbReference>
<dbReference type="InterPro" id="IPR044993">
    <property type="entry name" value="BXL"/>
</dbReference>
<keyword evidence="3" id="KW-0732">Signal</keyword>
<dbReference type="AlphaFoldDB" id="A0A540NF17"/>
<feature type="chain" id="PRO_5022218623" description="Glycoside hydrolase family 3 N-terminal domain-containing protein" evidence="3">
    <location>
        <begin position="33"/>
        <end position="258"/>
    </location>
</feature>
<reference evidence="5 6" key="1">
    <citation type="journal article" date="2019" name="G3 (Bethesda)">
        <title>Sequencing of a Wild Apple (Malus baccata) Genome Unravels the Differences Between Cultivated and Wild Apple Species Regarding Disease Resistance and Cold Tolerance.</title>
        <authorList>
            <person name="Chen X."/>
        </authorList>
    </citation>
    <scope>NUCLEOTIDE SEQUENCE [LARGE SCALE GENOMIC DNA]</scope>
    <source>
        <strain evidence="6">cv. Shandingzi</strain>
        <tissue evidence="5">Leaves</tissue>
    </source>
</reference>
<dbReference type="SUPFAM" id="SSF51445">
    <property type="entry name" value="(Trans)glycosidases"/>
    <property type="match status" value="1"/>
</dbReference>
<dbReference type="GO" id="GO:0009044">
    <property type="term" value="F:xylan 1,4-beta-xylosidase activity"/>
    <property type="evidence" value="ECO:0007669"/>
    <property type="project" value="InterPro"/>
</dbReference>
<dbReference type="PANTHER" id="PTHR42721:SF3">
    <property type="entry name" value="BETA-D-XYLOSIDASE 5-RELATED"/>
    <property type="match status" value="1"/>
</dbReference>
<dbReference type="GO" id="GO:0009505">
    <property type="term" value="C:plant-type cell wall"/>
    <property type="evidence" value="ECO:0007669"/>
    <property type="project" value="TreeGrafter"/>
</dbReference>
<dbReference type="InterPro" id="IPR036962">
    <property type="entry name" value="Glyco_hydro_3_N_sf"/>
</dbReference>
<dbReference type="GO" id="GO:0045493">
    <property type="term" value="P:xylan catabolic process"/>
    <property type="evidence" value="ECO:0007669"/>
    <property type="project" value="InterPro"/>
</dbReference>
<comment type="similarity">
    <text evidence="1">Belongs to the glycosyl hydrolase 3 family.</text>
</comment>
<dbReference type="InterPro" id="IPR017853">
    <property type="entry name" value="GH"/>
</dbReference>
<keyword evidence="6" id="KW-1185">Reference proteome</keyword>
<keyword evidence="2" id="KW-0378">Hydrolase</keyword>
<dbReference type="PANTHER" id="PTHR42721">
    <property type="entry name" value="SUGAR HYDROLASE-RELATED"/>
    <property type="match status" value="1"/>
</dbReference>
<feature type="signal peptide" evidence="3">
    <location>
        <begin position="1"/>
        <end position="32"/>
    </location>
</feature>
<dbReference type="InterPro" id="IPR001764">
    <property type="entry name" value="Glyco_hydro_3_N"/>
</dbReference>
<accession>A0A540NF17</accession>
<proteinExistence type="inferred from homology"/>
<dbReference type="Proteomes" id="UP000315295">
    <property type="component" value="Unassembled WGS sequence"/>
</dbReference>
<name>A0A540NF17_MALBA</name>
<evidence type="ECO:0000259" key="4">
    <source>
        <dbReference type="Pfam" id="PF00933"/>
    </source>
</evidence>
<comment type="caution">
    <text evidence="5">The sequence shown here is derived from an EMBL/GenBank/DDBJ whole genome shotgun (WGS) entry which is preliminary data.</text>
</comment>